<keyword evidence="7" id="KW-1185">Reference proteome</keyword>
<evidence type="ECO:0000256" key="3">
    <source>
        <dbReference type="PROSITE-ProRule" id="PRU01091"/>
    </source>
</evidence>
<keyword evidence="1 3" id="KW-0238">DNA-binding</keyword>
<dbReference type="RefSeq" id="WP_409545025.1">
    <property type="nucleotide sequence ID" value="NZ_JBKBDD010000014.1"/>
</dbReference>
<dbReference type="Gene3D" id="6.10.250.690">
    <property type="match status" value="1"/>
</dbReference>
<dbReference type="PANTHER" id="PTHR48111:SF36">
    <property type="entry name" value="TRANSCRIPTIONAL REGULATORY PROTEIN CUTR"/>
    <property type="match status" value="1"/>
</dbReference>
<dbReference type="Proteomes" id="UP001635816">
    <property type="component" value="Unassembled WGS sequence"/>
</dbReference>
<dbReference type="Gene3D" id="3.40.50.2300">
    <property type="match status" value="1"/>
</dbReference>
<evidence type="ECO:0000256" key="1">
    <source>
        <dbReference type="ARBA" id="ARBA00023125"/>
    </source>
</evidence>
<keyword evidence="2" id="KW-0597">Phosphoprotein</keyword>
<dbReference type="Pfam" id="PF00072">
    <property type="entry name" value="Response_reg"/>
    <property type="match status" value="1"/>
</dbReference>
<gene>
    <name evidence="6" type="ORF">ACK4CT_28820</name>
</gene>
<evidence type="ECO:0000313" key="7">
    <source>
        <dbReference type="Proteomes" id="UP001635816"/>
    </source>
</evidence>
<dbReference type="SMART" id="SM00448">
    <property type="entry name" value="REC"/>
    <property type="match status" value="1"/>
</dbReference>
<dbReference type="CDD" id="cd00383">
    <property type="entry name" value="trans_reg_C"/>
    <property type="match status" value="1"/>
</dbReference>
<dbReference type="InterPro" id="IPR036388">
    <property type="entry name" value="WH-like_DNA-bd_sf"/>
</dbReference>
<protein>
    <submittedName>
        <fullName evidence="6">Response regulator transcription factor</fullName>
    </submittedName>
</protein>
<organism evidence="6 7">
    <name type="scientific">Mycolicibacterium nivoides</name>
    <dbReference type="NCBI Taxonomy" id="2487344"/>
    <lineage>
        <taxon>Bacteria</taxon>
        <taxon>Bacillati</taxon>
        <taxon>Actinomycetota</taxon>
        <taxon>Actinomycetes</taxon>
        <taxon>Mycobacteriales</taxon>
        <taxon>Mycobacteriaceae</taxon>
        <taxon>Mycolicibacterium</taxon>
    </lineage>
</organism>
<feature type="domain" description="OmpR/PhoB-type" evidence="5">
    <location>
        <begin position="124"/>
        <end position="218"/>
    </location>
</feature>
<reference evidence="6 7" key="1">
    <citation type="submission" date="2024-12" db="EMBL/GenBank/DDBJ databases">
        <title>The coexistence of Mycolicibacterium septicum and Mycolicibacterium nivoides in clinical samples.</title>
        <authorList>
            <person name="Wang C."/>
            <person name="Feng Y."/>
            <person name="Zong Z."/>
        </authorList>
    </citation>
    <scope>NUCLEOTIDE SEQUENCE [LARGE SCALE GENOMIC DNA]</scope>
    <source>
        <strain evidence="6 7">120309</strain>
    </source>
</reference>
<name>A0ABW9LGU8_9MYCO</name>
<evidence type="ECO:0000259" key="5">
    <source>
        <dbReference type="PROSITE" id="PS51755"/>
    </source>
</evidence>
<dbReference type="EMBL" id="JBKBDD010000014">
    <property type="protein sequence ID" value="MFN6547208.1"/>
    <property type="molecule type" value="Genomic_DNA"/>
</dbReference>
<dbReference type="InterPro" id="IPR039420">
    <property type="entry name" value="WalR-like"/>
</dbReference>
<dbReference type="InterPro" id="IPR001867">
    <property type="entry name" value="OmpR/PhoB-type_DNA-bd"/>
</dbReference>
<sequence>MRILVVEDEPVLARMVAIGLRREGMAVDVALDGSTASEMVELTSYDVVVLDRDLPEVHGDTLCRWLTTSSMRSKVIMLTASGALEDVVDGLRLGADDYLCKPFEFQELVARIHALARRTTSVVPPLMSRGGITVDTARRHAEREGRSLSLTVKEFGVLHTLMEADGAVVSAEQLLERVWDAHADPFTSAVRVTMSKLRAKLGPPDPIRTFPGTGYQLC</sequence>
<dbReference type="SUPFAM" id="SSF52172">
    <property type="entry name" value="CheY-like"/>
    <property type="match status" value="1"/>
</dbReference>
<feature type="domain" description="Response regulatory" evidence="4">
    <location>
        <begin position="2"/>
        <end position="116"/>
    </location>
</feature>
<evidence type="ECO:0000313" key="6">
    <source>
        <dbReference type="EMBL" id="MFN6547208.1"/>
    </source>
</evidence>
<feature type="DNA-binding region" description="OmpR/PhoB-type" evidence="3">
    <location>
        <begin position="124"/>
        <end position="218"/>
    </location>
</feature>
<dbReference type="Pfam" id="PF00486">
    <property type="entry name" value="Trans_reg_C"/>
    <property type="match status" value="1"/>
</dbReference>
<evidence type="ECO:0000259" key="4">
    <source>
        <dbReference type="PROSITE" id="PS50110"/>
    </source>
</evidence>
<dbReference type="InterPro" id="IPR001789">
    <property type="entry name" value="Sig_transdc_resp-reg_receiver"/>
</dbReference>
<accession>A0ABW9LGU8</accession>
<dbReference type="PROSITE" id="PS51755">
    <property type="entry name" value="OMPR_PHOB"/>
    <property type="match status" value="1"/>
</dbReference>
<dbReference type="InterPro" id="IPR011006">
    <property type="entry name" value="CheY-like_superfamily"/>
</dbReference>
<feature type="modified residue" description="4-aspartylphosphate" evidence="2">
    <location>
        <position position="51"/>
    </location>
</feature>
<dbReference type="PROSITE" id="PS50110">
    <property type="entry name" value="RESPONSE_REGULATORY"/>
    <property type="match status" value="1"/>
</dbReference>
<proteinExistence type="predicted"/>
<comment type="caution">
    <text evidence="6">The sequence shown here is derived from an EMBL/GenBank/DDBJ whole genome shotgun (WGS) entry which is preliminary data.</text>
</comment>
<dbReference type="SMART" id="SM00862">
    <property type="entry name" value="Trans_reg_C"/>
    <property type="match status" value="1"/>
</dbReference>
<dbReference type="Gene3D" id="1.10.10.10">
    <property type="entry name" value="Winged helix-like DNA-binding domain superfamily/Winged helix DNA-binding domain"/>
    <property type="match status" value="1"/>
</dbReference>
<evidence type="ECO:0000256" key="2">
    <source>
        <dbReference type="PROSITE-ProRule" id="PRU00169"/>
    </source>
</evidence>
<dbReference type="PANTHER" id="PTHR48111">
    <property type="entry name" value="REGULATOR OF RPOS"/>
    <property type="match status" value="1"/>
</dbReference>